<protein>
    <submittedName>
        <fullName evidence="2">Sodium/glutamate symport protein</fullName>
    </submittedName>
</protein>
<feature type="transmembrane region" description="Helical" evidence="1">
    <location>
        <begin position="97"/>
        <end position="121"/>
    </location>
</feature>
<feature type="transmembrane region" description="Helical" evidence="1">
    <location>
        <begin position="72"/>
        <end position="91"/>
    </location>
</feature>
<dbReference type="GO" id="GO:0016020">
    <property type="term" value="C:membrane"/>
    <property type="evidence" value="ECO:0007669"/>
    <property type="project" value="InterPro"/>
</dbReference>
<dbReference type="Proteomes" id="UP000251721">
    <property type="component" value="Unassembled WGS sequence"/>
</dbReference>
<dbReference type="Pfam" id="PF03616">
    <property type="entry name" value="Glt_symporter"/>
    <property type="match status" value="1"/>
</dbReference>
<sequence>MFHLDTLSTLVAATLVLLLGRKLVQTVPFLKKYTIPEPVAGGLLVALALLALKKSMDIEIDFDMSLKDPLMLAFFATIGLNANLASLRAGGKVLGTFLIVVVGLLLLQNALGIGMATLLGLDPLMGLLAGSITLSGGHGTGAAWSKLFVERYGFANATEVADGLRDFRPGAGRPDRRPGGALSGEALFLTGRDTGRSGGANRL</sequence>
<reference evidence="2 3" key="1">
    <citation type="submission" date="2018-06" db="EMBL/GenBank/DDBJ databases">
        <authorList>
            <consortium name="Pathogen Informatics"/>
            <person name="Doyle S."/>
        </authorList>
    </citation>
    <scope>NUCLEOTIDE SEQUENCE [LARGE SCALE GENOMIC DNA]</scope>
    <source>
        <strain evidence="2 3">NCTC13465</strain>
    </source>
</reference>
<keyword evidence="1" id="KW-1133">Transmembrane helix</keyword>
<keyword evidence="1" id="KW-0812">Transmembrane</keyword>
<keyword evidence="1" id="KW-0472">Membrane</keyword>
<evidence type="ECO:0000313" key="3">
    <source>
        <dbReference type="Proteomes" id="UP000251721"/>
    </source>
</evidence>
<gene>
    <name evidence="2" type="primary">gltS_1</name>
    <name evidence="2" type="ORF">NCTC13465_05731</name>
</gene>
<dbReference type="InterPro" id="IPR004445">
    <property type="entry name" value="GltS"/>
</dbReference>
<dbReference type="PANTHER" id="PTHR36178:SF1">
    <property type="entry name" value="SODIUM_GLUTAMATE SYMPORTER"/>
    <property type="match status" value="1"/>
</dbReference>
<organism evidence="2 3">
    <name type="scientific">Klebsiella pneumoniae</name>
    <dbReference type="NCBI Taxonomy" id="573"/>
    <lineage>
        <taxon>Bacteria</taxon>
        <taxon>Pseudomonadati</taxon>
        <taxon>Pseudomonadota</taxon>
        <taxon>Gammaproteobacteria</taxon>
        <taxon>Enterobacterales</taxon>
        <taxon>Enterobacteriaceae</taxon>
        <taxon>Klebsiella/Raoultella group</taxon>
        <taxon>Klebsiella</taxon>
        <taxon>Klebsiella pneumoniae complex</taxon>
    </lineage>
</organism>
<dbReference type="GO" id="GO:0015813">
    <property type="term" value="P:L-glutamate transmembrane transport"/>
    <property type="evidence" value="ECO:0007669"/>
    <property type="project" value="InterPro"/>
</dbReference>
<dbReference type="GO" id="GO:0015501">
    <property type="term" value="F:glutamate:sodium symporter activity"/>
    <property type="evidence" value="ECO:0007669"/>
    <property type="project" value="InterPro"/>
</dbReference>
<name>A0A2X3GGY7_KLEPN</name>
<dbReference type="PANTHER" id="PTHR36178">
    <property type="entry name" value="SLR0625 PROTEIN"/>
    <property type="match status" value="1"/>
</dbReference>
<evidence type="ECO:0000256" key="1">
    <source>
        <dbReference type="SAM" id="Phobius"/>
    </source>
</evidence>
<proteinExistence type="predicted"/>
<accession>A0A2X3GGY7</accession>
<evidence type="ECO:0000313" key="2">
    <source>
        <dbReference type="EMBL" id="SQC57895.1"/>
    </source>
</evidence>
<dbReference type="AlphaFoldDB" id="A0A2X3GGY7"/>
<dbReference type="EMBL" id="UAWQ01000020">
    <property type="protein sequence ID" value="SQC57895.1"/>
    <property type="molecule type" value="Genomic_DNA"/>
</dbReference>